<dbReference type="KEGG" id="muh:HYN43_029695"/>
<dbReference type="Proteomes" id="UP000270046">
    <property type="component" value="Chromosome"/>
</dbReference>
<sequence>MIVAIVIMLFVCLVLSRYALAVNTKFWKLLMINLAVLIFYNVIIGGCVLLFWRGEEGIIPVFFDLLITAIHLLVLLVMIITNAVKRQKKGNLVS</sequence>
<evidence type="ECO:0000256" key="1">
    <source>
        <dbReference type="SAM" id="Phobius"/>
    </source>
</evidence>
<organism evidence="2 3">
    <name type="scientific">Mucilaginibacter celer</name>
    <dbReference type="NCBI Taxonomy" id="2305508"/>
    <lineage>
        <taxon>Bacteria</taxon>
        <taxon>Pseudomonadati</taxon>
        <taxon>Bacteroidota</taxon>
        <taxon>Sphingobacteriia</taxon>
        <taxon>Sphingobacteriales</taxon>
        <taxon>Sphingobacteriaceae</taxon>
        <taxon>Mucilaginibacter</taxon>
    </lineage>
</organism>
<reference evidence="2 3" key="1">
    <citation type="submission" date="2018-10" db="EMBL/GenBank/DDBJ databases">
        <title>Genome sequencing of Mucilaginibacter sp. HYN0043.</title>
        <authorList>
            <person name="Kim M."/>
            <person name="Yi H."/>
        </authorList>
    </citation>
    <scope>NUCLEOTIDE SEQUENCE [LARGE SCALE GENOMIC DNA]</scope>
    <source>
        <strain evidence="2 3">HYN0043</strain>
    </source>
</reference>
<feature type="transmembrane region" description="Helical" evidence="1">
    <location>
        <begin position="61"/>
        <end position="84"/>
    </location>
</feature>
<keyword evidence="1" id="KW-0812">Transmembrane</keyword>
<name>A0A494W0A5_9SPHI</name>
<protein>
    <submittedName>
        <fullName evidence="2">Uncharacterized protein</fullName>
    </submittedName>
</protein>
<dbReference type="AlphaFoldDB" id="A0A494W0A5"/>
<accession>A0A494W0A5</accession>
<proteinExistence type="predicted"/>
<evidence type="ECO:0000313" key="3">
    <source>
        <dbReference type="Proteomes" id="UP000270046"/>
    </source>
</evidence>
<keyword evidence="3" id="KW-1185">Reference proteome</keyword>
<gene>
    <name evidence="2" type="ORF">HYN43_029695</name>
</gene>
<dbReference type="RefSeq" id="WP_119407432.1">
    <property type="nucleotide sequence ID" value="NZ_CP032869.1"/>
</dbReference>
<evidence type="ECO:0000313" key="2">
    <source>
        <dbReference type="EMBL" id="AYL99190.1"/>
    </source>
</evidence>
<dbReference type="EMBL" id="CP032869">
    <property type="protein sequence ID" value="AYL99190.1"/>
    <property type="molecule type" value="Genomic_DNA"/>
</dbReference>
<keyword evidence="1" id="KW-1133">Transmembrane helix</keyword>
<feature type="transmembrane region" description="Helical" evidence="1">
    <location>
        <begin position="31"/>
        <end position="52"/>
    </location>
</feature>
<keyword evidence="1" id="KW-0472">Membrane</keyword>